<feature type="domain" description="PPM-type phosphatase" evidence="3">
    <location>
        <begin position="188"/>
        <end position="740"/>
    </location>
</feature>
<dbReference type="EMBL" id="JACVVK020000004">
    <property type="protein sequence ID" value="KAK7507422.1"/>
    <property type="molecule type" value="Genomic_DNA"/>
</dbReference>
<protein>
    <recommendedName>
        <fullName evidence="3">PPM-type phosphatase domain-containing protein</fullName>
    </recommendedName>
</protein>
<proteinExistence type="inferred from homology"/>
<evidence type="ECO:0000256" key="1">
    <source>
        <dbReference type="ARBA" id="ARBA00006702"/>
    </source>
</evidence>
<feature type="region of interest" description="Disordered" evidence="2">
    <location>
        <begin position="620"/>
        <end position="650"/>
    </location>
</feature>
<evidence type="ECO:0000313" key="5">
    <source>
        <dbReference type="Proteomes" id="UP001519460"/>
    </source>
</evidence>
<evidence type="ECO:0000313" key="4">
    <source>
        <dbReference type="EMBL" id="KAK7507422.1"/>
    </source>
</evidence>
<accession>A0ABD0M6Y2</accession>
<dbReference type="PANTHER" id="PTHR13832">
    <property type="entry name" value="PROTEIN PHOSPHATASE 2C"/>
    <property type="match status" value="1"/>
</dbReference>
<feature type="compositionally biased region" description="Basic and acidic residues" evidence="2">
    <location>
        <begin position="621"/>
        <end position="649"/>
    </location>
</feature>
<dbReference type="Proteomes" id="UP001519460">
    <property type="component" value="Unassembled WGS sequence"/>
</dbReference>
<feature type="region of interest" description="Disordered" evidence="2">
    <location>
        <begin position="593"/>
        <end position="612"/>
    </location>
</feature>
<comment type="caution">
    <text evidence="4">The sequence shown here is derived from an EMBL/GenBank/DDBJ whole genome shotgun (WGS) entry which is preliminary data.</text>
</comment>
<sequence length="745" mass="82660">MNRRYSEYSTFSRRSEYSSHASDAGSFEKQPVVEEEYDDGEPQPPTDIFRAQDPYRSDTPETFLTDYTVKPDITLFCDQCRVYIDIRQLKHHRAYHNALVTLNYKGNSTPENSELLLKRRNAVLRRMKKEATQENPIEAKQVQIVNDAYELLKADLEDTFEICRRVKDKVDTSCRGTALSCSPQCVYALGMCESPNSIWKSEMEDTKVYQDSFGEDTSKCYLGLFDGYHGRFSAEVAASLLHKMLLHEMVKFDSSVMMSTEKETHNVETDISHHSFVFGSGGKLDGAAADVSAKCSSSTNSTNKPDTEQFGDVPLTIQPDDNELTQRIIQLCEEKYEKLKEELPSNSSTPKTSRPPTYRTERKRHPLADKIAKAFDKSFYLLDILLSYGKDEWSKVRWSGCSALSVLIENTSEKRDEKGAMLDGKGDSELAGKGDDHTLDNQSKHGPPKDLGFIHLANAGNTQALLVRGNRAYKLSKEHTPSTLRERDRVLRLGGTVSCSEVDCRVNGVLATTRGLGNHGDLMLKKCVLVEPHTTSVMVDQYAQFLVLATSGVWEIFSEQEVANLLMRMLPENQIPPPSKVSSSLQDLINQNTDETEQGEGLSGKQTPDGITGVTDAIFTDSKEGTEDGKKLNKEKGMEDTKLSEKKGVEGSQGTGILTIAADLKTEAGSHMGDAEEQLLTERGDVDMVSLPVHTSLQLEGHGSVEEQRRELARNMAECLVQAALLAGSRSNVTVMVALLPGCGI</sequence>
<dbReference type="SUPFAM" id="SSF81606">
    <property type="entry name" value="PP2C-like"/>
    <property type="match status" value="1"/>
</dbReference>
<dbReference type="InterPro" id="IPR015655">
    <property type="entry name" value="PP2C"/>
</dbReference>
<name>A0ABD0M6Y2_9CAEN</name>
<dbReference type="InterPro" id="IPR001932">
    <property type="entry name" value="PPM-type_phosphatase-like_dom"/>
</dbReference>
<reference evidence="4 5" key="1">
    <citation type="journal article" date="2023" name="Sci. Data">
        <title>Genome assembly of the Korean intertidal mud-creeper Batillaria attramentaria.</title>
        <authorList>
            <person name="Patra A.K."/>
            <person name="Ho P.T."/>
            <person name="Jun S."/>
            <person name="Lee S.J."/>
            <person name="Kim Y."/>
            <person name="Won Y.J."/>
        </authorList>
    </citation>
    <scope>NUCLEOTIDE SEQUENCE [LARGE SCALE GENOMIC DNA]</scope>
    <source>
        <strain evidence="4">Wonlab-2016</strain>
    </source>
</reference>
<keyword evidence="5" id="KW-1185">Reference proteome</keyword>
<feature type="compositionally biased region" description="Polar residues" evidence="2">
    <location>
        <begin position="344"/>
        <end position="355"/>
    </location>
</feature>
<dbReference type="Pfam" id="PF00481">
    <property type="entry name" value="PP2C"/>
    <property type="match status" value="1"/>
</dbReference>
<dbReference type="InterPro" id="IPR036457">
    <property type="entry name" value="PPM-type-like_dom_sf"/>
</dbReference>
<dbReference type="PANTHER" id="PTHR13832:SF837">
    <property type="entry name" value="PROTEIN PHOSPHATASE 2C-LIKE DOMAIN-CONTAINING PROTEIN 1"/>
    <property type="match status" value="1"/>
</dbReference>
<dbReference type="Gene3D" id="3.60.40.10">
    <property type="entry name" value="PPM-type phosphatase domain"/>
    <property type="match status" value="1"/>
</dbReference>
<feature type="region of interest" description="Disordered" evidence="2">
    <location>
        <begin position="340"/>
        <end position="365"/>
    </location>
</feature>
<feature type="compositionally biased region" description="Basic and acidic residues" evidence="2">
    <location>
        <begin position="415"/>
        <end position="443"/>
    </location>
</feature>
<dbReference type="AlphaFoldDB" id="A0ABD0M6Y2"/>
<dbReference type="PROSITE" id="PS51746">
    <property type="entry name" value="PPM_2"/>
    <property type="match status" value="1"/>
</dbReference>
<evidence type="ECO:0000259" key="3">
    <source>
        <dbReference type="PROSITE" id="PS51746"/>
    </source>
</evidence>
<comment type="similarity">
    <text evidence="1">Belongs to the PP2C family.</text>
</comment>
<gene>
    <name evidence="4" type="ORF">BaRGS_00001357</name>
</gene>
<feature type="region of interest" description="Disordered" evidence="2">
    <location>
        <begin position="1"/>
        <end position="56"/>
    </location>
</feature>
<dbReference type="CDD" id="cd00143">
    <property type="entry name" value="PP2Cc"/>
    <property type="match status" value="1"/>
</dbReference>
<feature type="region of interest" description="Disordered" evidence="2">
    <location>
        <begin position="415"/>
        <end position="447"/>
    </location>
</feature>
<organism evidence="4 5">
    <name type="scientific">Batillaria attramentaria</name>
    <dbReference type="NCBI Taxonomy" id="370345"/>
    <lineage>
        <taxon>Eukaryota</taxon>
        <taxon>Metazoa</taxon>
        <taxon>Spiralia</taxon>
        <taxon>Lophotrochozoa</taxon>
        <taxon>Mollusca</taxon>
        <taxon>Gastropoda</taxon>
        <taxon>Caenogastropoda</taxon>
        <taxon>Sorbeoconcha</taxon>
        <taxon>Cerithioidea</taxon>
        <taxon>Batillariidae</taxon>
        <taxon>Batillaria</taxon>
    </lineage>
</organism>
<dbReference type="SMART" id="SM00332">
    <property type="entry name" value="PP2Cc"/>
    <property type="match status" value="1"/>
</dbReference>
<evidence type="ECO:0000256" key="2">
    <source>
        <dbReference type="SAM" id="MobiDB-lite"/>
    </source>
</evidence>